<reference evidence="4 5" key="1">
    <citation type="submission" date="2014-07" db="EMBL/GenBank/DDBJ databases">
        <title>Complete Genome Sequence of Dyella japonica Strain A8 Isolated from Malaysian Tropical Soil.</title>
        <authorList>
            <person name="Hui R.K.H."/>
            <person name="Chen J.-W."/>
            <person name="Chan K.-G."/>
            <person name="Leung F.C.C."/>
        </authorList>
    </citation>
    <scope>NUCLEOTIDE SEQUENCE [LARGE SCALE GENOMIC DNA]</scope>
    <source>
        <strain evidence="4 5">A8</strain>
    </source>
</reference>
<gene>
    <name evidence="4" type="ORF">HY57_15900</name>
</gene>
<dbReference type="STRING" id="1217721.HY57_15900"/>
<dbReference type="SUPFAM" id="SSF54285">
    <property type="entry name" value="MoaD/ThiS"/>
    <property type="match status" value="1"/>
</dbReference>
<dbReference type="RefSeq" id="WP_019464980.1">
    <property type="nucleotide sequence ID" value="NZ_ALOY01000144.1"/>
</dbReference>
<dbReference type="InterPro" id="IPR016155">
    <property type="entry name" value="Mopterin_synth/thiamin_S_b"/>
</dbReference>
<evidence type="ECO:0000256" key="2">
    <source>
        <dbReference type="ARBA" id="ARBA00024200"/>
    </source>
</evidence>
<comment type="similarity">
    <text evidence="2">Belongs to the MoaD family.</text>
</comment>
<dbReference type="KEGG" id="dja:HY57_15900"/>
<protein>
    <recommendedName>
        <fullName evidence="3">Molybdopterin synthase sulfur carrier subunit</fullName>
    </recommendedName>
</protein>
<evidence type="ECO:0000313" key="4">
    <source>
        <dbReference type="EMBL" id="AIF48614.1"/>
    </source>
</evidence>
<dbReference type="PANTHER" id="PTHR33359">
    <property type="entry name" value="MOLYBDOPTERIN SYNTHASE SULFUR CARRIER SUBUNIT"/>
    <property type="match status" value="1"/>
</dbReference>
<dbReference type="InterPro" id="IPR012675">
    <property type="entry name" value="Beta-grasp_dom_sf"/>
</dbReference>
<evidence type="ECO:0000313" key="5">
    <source>
        <dbReference type="Proteomes" id="UP000027987"/>
    </source>
</evidence>
<dbReference type="HOGENOM" id="CLU_114601_4_1_6"/>
<evidence type="ECO:0000256" key="1">
    <source>
        <dbReference type="ARBA" id="ARBA00022741"/>
    </source>
</evidence>
<dbReference type="PANTHER" id="PTHR33359:SF1">
    <property type="entry name" value="MOLYBDOPTERIN SYNTHASE SULFUR CARRIER SUBUNIT"/>
    <property type="match status" value="1"/>
</dbReference>
<dbReference type="InterPro" id="IPR003749">
    <property type="entry name" value="ThiS/MoaD-like"/>
</dbReference>
<organism evidence="4 5">
    <name type="scientific">Dyella japonica A8</name>
    <dbReference type="NCBI Taxonomy" id="1217721"/>
    <lineage>
        <taxon>Bacteria</taxon>
        <taxon>Pseudomonadati</taxon>
        <taxon>Pseudomonadota</taxon>
        <taxon>Gammaproteobacteria</taxon>
        <taxon>Lysobacterales</taxon>
        <taxon>Rhodanobacteraceae</taxon>
        <taxon>Dyella</taxon>
    </lineage>
</organism>
<dbReference type="Gene3D" id="3.10.20.30">
    <property type="match status" value="1"/>
</dbReference>
<dbReference type="GO" id="GO:1990133">
    <property type="term" value="C:molybdopterin adenylyltransferase complex"/>
    <property type="evidence" value="ECO:0007669"/>
    <property type="project" value="TreeGrafter"/>
</dbReference>
<proteinExistence type="inferred from homology"/>
<dbReference type="Pfam" id="PF02597">
    <property type="entry name" value="ThiS"/>
    <property type="match status" value="1"/>
</dbReference>
<sequence>MTVVNLQYYAQLREQAGKSGEQIVTTASSLRDLYEELRAAHGFSLAADALKVAVNTQFSAWDRPLRDGDTIVFIPPVAGG</sequence>
<dbReference type="PATRIC" id="fig|1217721.7.peg.3258"/>
<dbReference type="CDD" id="cd00754">
    <property type="entry name" value="Ubl_MoaD"/>
    <property type="match status" value="1"/>
</dbReference>
<dbReference type="AlphaFoldDB" id="A0A075K340"/>
<dbReference type="EMBL" id="CP008884">
    <property type="protein sequence ID" value="AIF48614.1"/>
    <property type="molecule type" value="Genomic_DNA"/>
</dbReference>
<keyword evidence="1" id="KW-0547">Nucleotide-binding</keyword>
<dbReference type="Proteomes" id="UP000027987">
    <property type="component" value="Chromosome"/>
</dbReference>
<name>A0A075K340_9GAMM</name>
<dbReference type="InterPro" id="IPR044672">
    <property type="entry name" value="MOCS2A"/>
</dbReference>
<evidence type="ECO:0000256" key="3">
    <source>
        <dbReference type="ARBA" id="ARBA00024247"/>
    </source>
</evidence>
<dbReference type="OrthoDB" id="9801945at2"/>
<dbReference type="GO" id="GO:0000166">
    <property type="term" value="F:nucleotide binding"/>
    <property type="evidence" value="ECO:0007669"/>
    <property type="project" value="UniProtKB-KW"/>
</dbReference>
<keyword evidence="5" id="KW-1185">Reference proteome</keyword>
<dbReference type="GO" id="GO:0006777">
    <property type="term" value="P:Mo-molybdopterin cofactor biosynthetic process"/>
    <property type="evidence" value="ECO:0007669"/>
    <property type="project" value="InterPro"/>
</dbReference>
<accession>A0A075K340</accession>